<gene>
    <name evidence="10" type="ORF">B4U79_15660</name>
</gene>
<evidence type="ECO:0000256" key="1">
    <source>
        <dbReference type="ARBA" id="ARBA00001974"/>
    </source>
</evidence>
<dbReference type="PIRSF" id="PIRSF000137">
    <property type="entry name" value="Alcohol_oxidase"/>
    <property type="match status" value="1"/>
</dbReference>
<dbReference type="InterPro" id="IPR000172">
    <property type="entry name" value="GMC_OxRdtase_N"/>
</dbReference>
<evidence type="ECO:0000256" key="4">
    <source>
        <dbReference type="ARBA" id="ARBA00022827"/>
    </source>
</evidence>
<feature type="binding site" evidence="5">
    <location>
        <position position="109"/>
    </location>
    <ligand>
        <name>FAD</name>
        <dbReference type="ChEBI" id="CHEBI:57692"/>
    </ligand>
</feature>
<dbReference type="Proteomes" id="UP000285301">
    <property type="component" value="Unassembled WGS sequence"/>
</dbReference>
<dbReference type="InterPro" id="IPR007867">
    <property type="entry name" value="GMC_OxRtase_C"/>
</dbReference>
<dbReference type="PANTHER" id="PTHR11552:SF147">
    <property type="entry name" value="CHOLINE DEHYDROGENASE, MITOCHONDRIAL"/>
    <property type="match status" value="1"/>
</dbReference>
<dbReference type="SUPFAM" id="SSF54373">
    <property type="entry name" value="FAD-linked reductases, C-terminal domain"/>
    <property type="match status" value="1"/>
</dbReference>
<dbReference type="SUPFAM" id="SSF51905">
    <property type="entry name" value="FAD/NAD(P)-binding domain"/>
    <property type="match status" value="1"/>
</dbReference>
<feature type="signal peptide" evidence="7">
    <location>
        <begin position="1"/>
        <end position="17"/>
    </location>
</feature>
<dbReference type="PROSITE" id="PS00624">
    <property type="entry name" value="GMC_OXRED_2"/>
    <property type="match status" value="1"/>
</dbReference>
<dbReference type="Pfam" id="PF05199">
    <property type="entry name" value="GMC_oxred_C"/>
    <property type="match status" value="1"/>
</dbReference>
<evidence type="ECO:0000256" key="5">
    <source>
        <dbReference type="PIRSR" id="PIRSR000137-2"/>
    </source>
</evidence>
<dbReference type="AlphaFoldDB" id="A0A3S3P3C5"/>
<keyword evidence="7" id="KW-0732">Signal</keyword>
<comment type="caution">
    <text evidence="10">The sequence shown here is derived from an EMBL/GenBank/DDBJ whole genome shotgun (WGS) entry which is preliminary data.</text>
</comment>
<keyword evidence="11" id="KW-1185">Reference proteome</keyword>
<dbReference type="Gene3D" id="3.50.50.60">
    <property type="entry name" value="FAD/NAD(P)-binding domain"/>
    <property type="match status" value="1"/>
</dbReference>
<comment type="similarity">
    <text evidence="2 6">Belongs to the GMC oxidoreductase family.</text>
</comment>
<protein>
    <submittedName>
        <fullName evidence="10">Glucose dehydrogenase-like [FAD: quinone]</fullName>
    </submittedName>
</protein>
<dbReference type="Pfam" id="PF00732">
    <property type="entry name" value="GMC_oxred_N"/>
    <property type="match status" value="1"/>
</dbReference>
<feature type="chain" id="PRO_5018681080" evidence="7">
    <location>
        <begin position="18"/>
        <end position="569"/>
    </location>
</feature>
<evidence type="ECO:0000313" key="10">
    <source>
        <dbReference type="EMBL" id="RWR99995.1"/>
    </source>
</evidence>
<evidence type="ECO:0000259" key="8">
    <source>
        <dbReference type="PROSITE" id="PS00623"/>
    </source>
</evidence>
<feature type="binding site" evidence="5">
    <location>
        <position position="242"/>
    </location>
    <ligand>
        <name>FAD</name>
        <dbReference type="ChEBI" id="CHEBI:57692"/>
    </ligand>
</feature>
<evidence type="ECO:0000256" key="7">
    <source>
        <dbReference type="SAM" id="SignalP"/>
    </source>
</evidence>
<dbReference type="STRING" id="1965070.A0A3S3P3C5"/>
<evidence type="ECO:0000256" key="3">
    <source>
        <dbReference type="ARBA" id="ARBA00022630"/>
    </source>
</evidence>
<evidence type="ECO:0000313" key="11">
    <source>
        <dbReference type="Proteomes" id="UP000285301"/>
    </source>
</evidence>
<organism evidence="10 11">
    <name type="scientific">Dinothrombium tinctorium</name>
    <dbReference type="NCBI Taxonomy" id="1965070"/>
    <lineage>
        <taxon>Eukaryota</taxon>
        <taxon>Metazoa</taxon>
        <taxon>Ecdysozoa</taxon>
        <taxon>Arthropoda</taxon>
        <taxon>Chelicerata</taxon>
        <taxon>Arachnida</taxon>
        <taxon>Acari</taxon>
        <taxon>Acariformes</taxon>
        <taxon>Trombidiformes</taxon>
        <taxon>Prostigmata</taxon>
        <taxon>Anystina</taxon>
        <taxon>Parasitengona</taxon>
        <taxon>Trombidioidea</taxon>
        <taxon>Trombidiidae</taxon>
        <taxon>Dinothrombium</taxon>
    </lineage>
</organism>
<name>A0A3S3P3C5_9ACAR</name>
<proteinExistence type="inferred from homology"/>
<dbReference type="PANTHER" id="PTHR11552">
    <property type="entry name" value="GLUCOSE-METHANOL-CHOLINE GMC OXIDOREDUCTASE"/>
    <property type="match status" value="1"/>
</dbReference>
<dbReference type="GO" id="GO:0050660">
    <property type="term" value="F:flavin adenine dinucleotide binding"/>
    <property type="evidence" value="ECO:0007669"/>
    <property type="project" value="InterPro"/>
</dbReference>
<reference evidence="10 11" key="1">
    <citation type="journal article" date="2018" name="Gigascience">
        <title>Genomes of trombidid mites reveal novel predicted allergens and laterally-transferred genes associated with secondary metabolism.</title>
        <authorList>
            <person name="Dong X."/>
            <person name="Chaisiri K."/>
            <person name="Xia D."/>
            <person name="Armstrong S.D."/>
            <person name="Fang Y."/>
            <person name="Donnelly M.J."/>
            <person name="Kadowaki T."/>
            <person name="McGarry J.W."/>
            <person name="Darby A.C."/>
            <person name="Makepeace B.L."/>
        </authorList>
    </citation>
    <scope>NUCLEOTIDE SEQUENCE [LARGE SCALE GENOMIC DNA]</scope>
    <source>
        <strain evidence="10">UoL-WK</strain>
    </source>
</reference>
<dbReference type="InterPro" id="IPR036188">
    <property type="entry name" value="FAD/NAD-bd_sf"/>
</dbReference>
<dbReference type="InterPro" id="IPR012132">
    <property type="entry name" value="GMC_OxRdtase"/>
</dbReference>
<accession>A0A3S3P3C5</accession>
<evidence type="ECO:0000259" key="9">
    <source>
        <dbReference type="PROSITE" id="PS00624"/>
    </source>
</evidence>
<keyword evidence="4 5" id="KW-0274">FAD</keyword>
<sequence length="569" mass="63725">MLKLFLLSFLLSEVCCALKFDSEHDFIIVGGGSAGCVLAGRLSENTEFKVLLLEAGGHPPELSRMPAMAASLMATDVDWQFYTEPQENAMLSNPEHRAYWPRGKMLGGTGGMNGMAFHRGNKRDYDQWEKEGNKGWDWQSILPYFEKLEAHHNSNSNQELHGKNGPFHVKSSGENIPIVRSFVKAVNELGYNESDPNDGEQVGVHYMPSIIFNGERETSYTQYVRPIENCRKNLKIETNAFVERILFDENKRAIGVLCSQNGSRFAAKAIKEVLLSAGTINSPHLLMLSGIGPRTHLESLGIEVIADLPVGENLQDHYGVSVPAFAKKFEQIFTNETIADFYLKRKGPLTEMNFGNAFINTKYANEKDPNFPDIELAIHPLFLQELAPTGIEFAFLHLSLLRPKSKGTIKLKSKKASDKPLIDPRYLTEEDDLKVLVDGLKILNQVKKRMNISGTDYSEKTISVPACDRYEKESDEFWECVAKYATFTDFHPTGSCKMGPKDSVHSVVDENLNVIGVSGLRVVDASVMPSIVSSPVQTATFMIAERAADIINQKYSIRIDTDKHYYHEL</sequence>
<dbReference type="OrthoDB" id="269227at2759"/>
<dbReference type="PROSITE" id="PS00623">
    <property type="entry name" value="GMC_OXRED_1"/>
    <property type="match status" value="1"/>
</dbReference>
<dbReference type="Gene3D" id="3.30.560.10">
    <property type="entry name" value="Glucose Oxidase, domain 3"/>
    <property type="match status" value="1"/>
</dbReference>
<feature type="domain" description="Glucose-methanol-choline oxidoreductase N-terminal" evidence="9">
    <location>
        <begin position="278"/>
        <end position="292"/>
    </location>
</feature>
<evidence type="ECO:0000256" key="2">
    <source>
        <dbReference type="ARBA" id="ARBA00010790"/>
    </source>
</evidence>
<evidence type="ECO:0000256" key="6">
    <source>
        <dbReference type="RuleBase" id="RU003968"/>
    </source>
</evidence>
<dbReference type="EMBL" id="NCKU01012747">
    <property type="protein sequence ID" value="RWR99995.1"/>
    <property type="molecule type" value="Genomic_DNA"/>
</dbReference>
<dbReference type="GO" id="GO:0016614">
    <property type="term" value="F:oxidoreductase activity, acting on CH-OH group of donors"/>
    <property type="evidence" value="ECO:0007669"/>
    <property type="project" value="InterPro"/>
</dbReference>
<keyword evidence="3 6" id="KW-0285">Flavoprotein</keyword>
<comment type="cofactor">
    <cofactor evidence="1 5">
        <name>FAD</name>
        <dbReference type="ChEBI" id="CHEBI:57692"/>
    </cofactor>
</comment>
<feature type="domain" description="Glucose-methanol-choline oxidoreductase N-terminal" evidence="8">
    <location>
        <begin position="103"/>
        <end position="126"/>
    </location>
</feature>